<dbReference type="SUPFAM" id="SSF56935">
    <property type="entry name" value="Porins"/>
    <property type="match status" value="1"/>
</dbReference>
<evidence type="ECO:0000259" key="9">
    <source>
        <dbReference type="Pfam" id="PF13505"/>
    </source>
</evidence>
<keyword evidence="7" id="KW-0998">Cell outer membrane</keyword>
<evidence type="ECO:0000256" key="5">
    <source>
        <dbReference type="ARBA" id="ARBA00022729"/>
    </source>
</evidence>
<name>A0A1M6RDY3_XYLRU</name>
<evidence type="ECO:0000256" key="6">
    <source>
        <dbReference type="ARBA" id="ARBA00023136"/>
    </source>
</evidence>
<dbReference type="PANTHER" id="PTHR35093">
    <property type="entry name" value="OUTER MEMBRANE PROTEIN NMB0088-RELATED"/>
    <property type="match status" value="1"/>
</dbReference>
<evidence type="ECO:0000256" key="2">
    <source>
        <dbReference type="ARBA" id="ARBA00008163"/>
    </source>
</evidence>
<dbReference type="PANTHER" id="PTHR35093:SF8">
    <property type="entry name" value="OUTER MEMBRANE PROTEIN NMB0088-RELATED"/>
    <property type="match status" value="1"/>
</dbReference>
<evidence type="ECO:0000256" key="8">
    <source>
        <dbReference type="SAM" id="SignalP"/>
    </source>
</evidence>
<keyword evidence="6" id="KW-0472">Membrane</keyword>
<evidence type="ECO:0000313" key="10">
    <source>
        <dbReference type="EMBL" id="SHK30659.1"/>
    </source>
</evidence>
<dbReference type="RefSeq" id="WP_073203986.1">
    <property type="nucleotide sequence ID" value="NZ_FRBD01000001.1"/>
</dbReference>
<comment type="similarity">
    <text evidence="2">Belongs to the OmpP1/FadL family.</text>
</comment>
<dbReference type="GO" id="GO:0015483">
    <property type="term" value="F:long-chain fatty acid transporting porin activity"/>
    <property type="evidence" value="ECO:0007669"/>
    <property type="project" value="TreeGrafter"/>
</dbReference>
<keyword evidence="4" id="KW-0812">Transmembrane</keyword>
<sequence length="468" mass="51309">MTRKLLITAIVAIATSATAHAGGLMTNTNYHIAFDRMFARGASTEIDAAYSNPAGLAWGHEGWQLSLNFQKPWQYRDIELTTSVGSHTYEGKASAPIVPALFASYKKDRWALSTMIGIVGSGGFVEYKEGVPMFNALLGGTITSLTQSLSDATSGFAPVVTPDQYDAEMKGKQYIYGGQLNFTYKIIDCLSAAVGIRANYYDGYYRGHVKAAQSTLGELANLSLDVDQKGWGFTPIVSLAFHKGPLTLSARYEFRTKIETKNETNSLNANLNTATLVEEPLAQLVAAGALPAETAIAMAQSIRTKVESSLGGYIQPYQDGVKTRYDMPAMLSIAAGYEFNKNLRAALEYHFFDDKNAQMANDRQKELTHGTHEILAGIEWDINDKFTVSCGGQRTDYGLSDGYQQNTSFACDSYSVGCGGAWNISDKMRLNVSYFCTLYSDYDKQTSYGLETYSRTNHVIGVGIDYKF</sequence>
<feature type="domain" description="Outer membrane protein beta-barrel" evidence="9">
    <location>
        <begin position="286"/>
        <end position="468"/>
    </location>
</feature>
<proteinExistence type="inferred from homology"/>
<reference evidence="10 11" key="1">
    <citation type="submission" date="2016-11" db="EMBL/GenBank/DDBJ databases">
        <authorList>
            <person name="Jaros S."/>
            <person name="Januszkiewicz K."/>
            <person name="Wedrychowicz H."/>
        </authorList>
    </citation>
    <scope>NUCLEOTIDE SEQUENCE [LARGE SCALE GENOMIC DNA]</scope>
    <source>
        <strain evidence="10 11">KHT3</strain>
    </source>
</reference>
<dbReference type="InterPro" id="IPR005017">
    <property type="entry name" value="OMPP1/FadL/TodX"/>
</dbReference>
<dbReference type="EMBL" id="FRBD01000001">
    <property type="protein sequence ID" value="SHK30659.1"/>
    <property type="molecule type" value="Genomic_DNA"/>
</dbReference>
<dbReference type="AlphaFoldDB" id="A0A1M6RDY3"/>
<evidence type="ECO:0000313" key="11">
    <source>
        <dbReference type="Proteomes" id="UP000184130"/>
    </source>
</evidence>
<accession>A0A1M6RDY3</accession>
<keyword evidence="5 8" id="KW-0732">Signal</keyword>
<comment type="subcellular location">
    <subcellularLocation>
        <location evidence="1">Cell outer membrane</location>
        <topology evidence="1">Multi-pass membrane protein</topology>
    </subcellularLocation>
</comment>
<evidence type="ECO:0000256" key="7">
    <source>
        <dbReference type="ARBA" id="ARBA00023237"/>
    </source>
</evidence>
<evidence type="ECO:0000256" key="3">
    <source>
        <dbReference type="ARBA" id="ARBA00022452"/>
    </source>
</evidence>
<evidence type="ECO:0000256" key="1">
    <source>
        <dbReference type="ARBA" id="ARBA00004571"/>
    </source>
</evidence>
<evidence type="ECO:0000256" key="4">
    <source>
        <dbReference type="ARBA" id="ARBA00022692"/>
    </source>
</evidence>
<dbReference type="InterPro" id="IPR027385">
    <property type="entry name" value="Beta-barrel_OMP"/>
</dbReference>
<dbReference type="Pfam" id="PF13505">
    <property type="entry name" value="OMP_b-brl"/>
    <property type="match status" value="1"/>
</dbReference>
<feature type="signal peptide" evidence="8">
    <location>
        <begin position="1"/>
        <end position="21"/>
    </location>
</feature>
<organism evidence="10 11">
    <name type="scientific">Xylanibacter ruminicola</name>
    <name type="common">Prevotella ruminicola</name>
    <dbReference type="NCBI Taxonomy" id="839"/>
    <lineage>
        <taxon>Bacteria</taxon>
        <taxon>Pseudomonadati</taxon>
        <taxon>Bacteroidota</taxon>
        <taxon>Bacteroidia</taxon>
        <taxon>Bacteroidales</taxon>
        <taxon>Prevotellaceae</taxon>
        <taxon>Xylanibacter</taxon>
    </lineage>
</organism>
<protein>
    <submittedName>
        <fullName evidence="10">Long-chain fatty acid transport protein</fullName>
    </submittedName>
</protein>
<feature type="chain" id="PRO_5013359690" evidence="8">
    <location>
        <begin position="22"/>
        <end position="468"/>
    </location>
</feature>
<dbReference type="Proteomes" id="UP000184130">
    <property type="component" value="Unassembled WGS sequence"/>
</dbReference>
<dbReference type="GO" id="GO:0009279">
    <property type="term" value="C:cell outer membrane"/>
    <property type="evidence" value="ECO:0007669"/>
    <property type="project" value="UniProtKB-SubCell"/>
</dbReference>
<keyword evidence="3" id="KW-1134">Transmembrane beta strand</keyword>
<gene>
    <name evidence="10" type="ORF">SAMN05216463_101223</name>
</gene>
<dbReference type="Gene3D" id="2.40.160.60">
    <property type="entry name" value="Outer membrane protein transport protein (OMPP1/FadL/TodX)"/>
    <property type="match status" value="1"/>
</dbReference>